<dbReference type="InterPro" id="IPR018392">
    <property type="entry name" value="LysM"/>
</dbReference>
<dbReference type="InterPro" id="IPR036779">
    <property type="entry name" value="LysM_dom_sf"/>
</dbReference>
<dbReference type="Gene3D" id="3.10.350.10">
    <property type="entry name" value="LysM domain"/>
    <property type="match status" value="1"/>
</dbReference>
<protein>
    <submittedName>
        <fullName evidence="3">LysM peptidoglycan-binding domain-containing protein</fullName>
    </submittedName>
</protein>
<feature type="transmembrane region" description="Helical" evidence="1">
    <location>
        <begin position="20"/>
        <end position="41"/>
    </location>
</feature>
<keyword evidence="1" id="KW-0812">Transmembrane</keyword>
<keyword evidence="4" id="KW-1185">Reference proteome</keyword>
<organism evidence="3 4">
    <name type="scientific">Laedolimicola ammoniilytica</name>
    <dbReference type="NCBI Taxonomy" id="2981771"/>
    <lineage>
        <taxon>Bacteria</taxon>
        <taxon>Bacillati</taxon>
        <taxon>Bacillota</taxon>
        <taxon>Clostridia</taxon>
        <taxon>Lachnospirales</taxon>
        <taxon>Lachnospiraceae</taxon>
        <taxon>Laedolimicola</taxon>
    </lineage>
</organism>
<dbReference type="Pfam" id="PF01476">
    <property type="entry name" value="LysM"/>
    <property type="match status" value="1"/>
</dbReference>
<evidence type="ECO:0000313" key="3">
    <source>
        <dbReference type="EMBL" id="MCU6697934.1"/>
    </source>
</evidence>
<keyword evidence="1" id="KW-0472">Membrane</keyword>
<dbReference type="RefSeq" id="WP_262670880.1">
    <property type="nucleotide sequence ID" value="NZ_JAOQKC010000022.1"/>
</dbReference>
<gene>
    <name evidence="3" type="ORF">OCV63_13695</name>
</gene>
<accession>A0ABT2S028</accession>
<dbReference type="EMBL" id="JAOQKC010000022">
    <property type="protein sequence ID" value="MCU6697934.1"/>
    <property type="molecule type" value="Genomic_DNA"/>
</dbReference>
<reference evidence="3 4" key="1">
    <citation type="journal article" date="2021" name="ISME Commun">
        <title>Automated analysis of genomic sequences facilitates high-throughput and comprehensive description of bacteria.</title>
        <authorList>
            <person name="Hitch T.C.A."/>
        </authorList>
    </citation>
    <scope>NUCLEOTIDE SEQUENCE [LARGE SCALE GENOMIC DNA]</scope>
    <source>
        <strain evidence="3 4">Sanger_04</strain>
    </source>
</reference>
<name>A0ABT2S028_9FIRM</name>
<sequence length="118" mass="13830">MYERKARYERRRAHERKRNLMILVSGFCLALTFAFLFGSFLSKAETRESDTVYYKYYTNIEIQAGDTLWDLAAEYMGDQYESRTAYVAEVCQINGLANTDDIVSGEYLVMPYYSAEYK</sequence>
<keyword evidence="1" id="KW-1133">Transmembrane helix</keyword>
<evidence type="ECO:0000256" key="1">
    <source>
        <dbReference type="SAM" id="Phobius"/>
    </source>
</evidence>
<comment type="caution">
    <text evidence="3">The sequence shown here is derived from an EMBL/GenBank/DDBJ whole genome shotgun (WGS) entry which is preliminary data.</text>
</comment>
<feature type="domain" description="LysM" evidence="2">
    <location>
        <begin position="61"/>
        <end position="111"/>
    </location>
</feature>
<evidence type="ECO:0000313" key="4">
    <source>
        <dbReference type="Proteomes" id="UP001652461"/>
    </source>
</evidence>
<dbReference type="CDD" id="cd00118">
    <property type="entry name" value="LysM"/>
    <property type="match status" value="1"/>
</dbReference>
<evidence type="ECO:0000259" key="2">
    <source>
        <dbReference type="Pfam" id="PF01476"/>
    </source>
</evidence>
<proteinExistence type="predicted"/>
<dbReference type="Proteomes" id="UP001652461">
    <property type="component" value="Unassembled WGS sequence"/>
</dbReference>